<accession>A0A6H5GHG6</accession>
<protein>
    <submittedName>
        <fullName evidence="1">Uncharacterized protein</fullName>
    </submittedName>
</protein>
<keyword evidence="2" id="KW-1185">Reference proteome</keyword>
<gene>
    <name evidence="1" type="ORF">NTEN_LOCUS8781</name>
</gene>
<name>A0A6H5GHG6_9HEMI</name>
<evidence type="ECO:0000313" key="1">
    <source>
        <dbReference type="EMBL" id="CAB0003148.1"/>
    </source>
</evidence>
<dbReference type="Proteomes" id="UP000479000">
    <property type="component" value="Unassembled WGS sequence"/>
</dbReference>
<evidence type="ECO:0000313" key="2">
    <source>
        <dbReference type="Proteomes" id="UP000479000"/>
    </source>
</evidence>
<organism evidence="1 2">
    <name type="scientific">Nesidiocoris tenuis</name>
    <dbReference type="NCBI Taxonomy" id="355587"/>
    <lineage>
        <taxon>Eukaryota</taxon>
        <taxon>Metazoa</taxon>
        <taxon>Ecdysozoa</taxon>
        <taxon>Arthropoda</taxon>
        <taxon>Hexapoda</taxon>
        <taxon>Insecta</taxon>
        <taxon>Pterygota</taxon>
        <taxon>Neoptera</taxon>
        <taxon>Paraneoptera</taxon>
        <taxon>Hemiptera</taxon>
        <taxon>Heteroptera</taxon>
        <taxon>Panheteroptera</taxon>
        <taxon>Cimicomorpha</taxon>
        <taxon>Miridae</taxon>
        <taxon>Dicyphina</taxon>
        <taxon>Nesidiocoris</taxon>
    </lineage>
</organism>
<feature type="non-terminal residue" evidence="1">
    <location>
        <position position="61"/>
    </location>
</feature>
<dbReference type="EMBL" id="CADCXU010013345">
    <property type="protein sequence ID" value="CAB0003148.1"/>
    <property type="molecule type" value="Genomic_DNA"/>
</dbReference>
<dbReference type="AlphaFoldDB" id="A0A6H5GHG6"/>
<sequence>MYDWAENNKPAFRDERSVKNGSNVLNILINYLIKRVMRQSHVVRFIIPPPLIITVHSRAKP</sequence>
<proteinExistence type="predicted"/>
<reference evidence="1 2" key="1">
    <citation type="submission" date="2020-02" db="EMBL/GenBank/DDBJ databases">
        <authorList>
            <person name="Ferguson B K."/>
        </authorList>
    </citation>
    <scope>NUCLEOTIDE SEQUENCE [LARGE SCALE GENOMIC DNA]</scope>
</reference>